<gene>
    <name evidence="2" type="ORF">Poly51_41470</name>
</gene>
<name>A0A5C6ER35_9BACT</name>
<reference evidence="2 3" key="1">
    <citation type="submission" date="2019-02" db="EMBL/GenBank/DDBJ databases">
        <title>Deep-cultivation of Planctomycetes and their phenomic and genomic characterization uncovers novel biology.</title>
        <authorList>
            <person name="Wiegand S."/>
            <person name="Jogler M."/>
            <person name="Boedeker C."/>
            <person name="Pinto D."/>
            <person name="Vollmers J."/>
            <person name="Rivas-Marin E."/>
            <person name="Kohn T."/>
            <person name="Peeters S.H."/>
            <person name="Heuer A."/>
            <person name="Rast P."/>
            <person name="Oberbeckmann S."/>
            <person name="Bunk B."/>
            <person name="Jeske O."/>
            <person name="Meyerdierks A."/>
            <person name="Storesund J.E."/>
            <person name="Kallscheuer N."/>
            <person name="Luecker S."/>
            <person name="Lage O.M."/>
            <person name="Pohl T."/>
            <person name="Merkel B.J."/>
            <person name="Hornburger P."/>
            <person name="Mueller R.-W."/>
            <person name="Bruemmer F."/>
            <person name="Labrenz M."/>
            <person name="Spormann A.M."/>
            <person name="Op Den Camp H."/>
            <person name="Overmann J."/>
            <person name="Amann R."/>
            <person name="Jetten M.S.M."/>
            <person name="Mascher T."/>
            <person name="Medema M.H."/>
            <person name="Devos D.P."/>
            <person name="Kaster A.-K."/>
            <person name="Ovreas L."/>
            <person name="Rohde M."/>
            <person name="Galperin M.Y."/>
            <person name="Jogler C."/>
        </authorList>
    </citation>
    <scope>NUCLEOTIDE SEQUENCE [LARGE SCALE GENOMIC DNA]</scope>
    <source>
        <strain evidence="2 3">Poly51</strain>
    </source>
</reference>
<sequence length="87" mass="9520">MGSGRRRECTSHLNSNDRTSVTIAIDPQSPAPIECGRGRTGHDTWAAGQHTNRPVAIRRNYYLPEADSVAASRKVRLSYRTPVGSPS</sequence>
<evidence type="ECO:0000313" key="3">
    <source>
        <dbReference type="Proteomes" id="UP000318288"/>
    </source>
</evidence>
<proteinExistence type="predicted"/>
<comment type="caution">
    <text evidence="2">The sequence shown here is derived from an EMBL/GenBank/DDBJ whole genome shotgun (WGS) entry which is preliminary data.</text>
</comment>
<dbReference type="AlphaFoldDB" id="A0A5C6ER35"/>
<evidence type="ECO:0000313" key="2">
    <source>
        <dbReference type="EMBL" id="TWU50854.1"/>
    </source>
</evidence>
<evidence type="ECO:0000256" key="1">
    <source>
        <dbReference type="SAM" id="MobiDB-lite"/>
    </source>
</evidence>
<keyword evidence="3" id="KW-1185">Reference proteome</keyword>
<dbReference type="EMBL" id="SJPW01000005">
    <property type="protein sequence ID" value="TWU50854.1"/>
    <property type="molecule type" value="Genomic_DNA"/>
</dbReference>
<feature type="compositionally biased region" description="Polar residues" evidence="1">
    <location>
        <begin position="11"/>
        <end position="22"/>
    </location>
</feature>
<accession>A0A5C6ER35</accession>
<dbReference type="Proteomes" id="UP000318288">
    <property type="component" value="Unassembled WGS sequence"/>
</dbReference>
<feature type="compositionally biased region" description="Basic and acidic residues" evidence="1">
    <location>
        <begin position="1"/>
        <end position="10"/>
    </location>
</feature>
<protein>
    <submittedName>
        <fullName evidence="2">Uncharacterized protein</fullName>
    </submittedName>
</protein>
<organism evidence="2 3">
    <name type="scientific">Rubripirellula tenax</name>
    <dbReference type="NCBI Taxonomy" id="2528015"/>
    <lineage>
        <taxon>Bacteria</taxon>
        <taxon>Pseudomonadati</taxon>
        <taxon>Planctomycetota</taxon>
        <taxon>Planctomycetia</taxon>
        <taxon>Pirellulales</taxon>
        <taxon>Pirellulaceae</taxon>
        <taxon>Rubripirellula</taxon>
    </lineage>
</organism>
<feature type="region of interest" description="Disordered" evidence="1">
    <location>
        <begin position="1"/>
        <end position="32"/>
    </location>
</feature>